<dbReference type="SUPFAM" id="SSF56281">
    <property type="entry name" value="Metallo-hydrolase/oxidoreductase"/>
    <property type="match status" value="1"/>
</dbReference>
<dbReference type="SMART" id="SM00849">
    <property type="entry name" value="Lactamase_B"/>
    <property type="match status" value="1"/>
</dbReference>
<dbReference type="EMBL" id="DTFF01000024">
    <property type="protein sequence ID" value="HGI87395.1"/>
    <property type="molecule type" value="Genomic_DNA"/>
</dbReference>
<dbReference type="InterPro" id="IPR001279">
    <property type="entry name" value="Metallo-B-lactamas"/>
</dbReference>
<dbReference type="PANTHER" id="PTHR46018">
    <property type="entry name" value="ZINC PHOSPHODIESTERASE ELAC PROTEIN 1"/>
    <property type="match status" value="1"/>
</dbReference>
<keyword evidence="2" id="KW-0378">Hydrolase</keyword>
<sequence length="269" mass="30428">MKMVFLGTGATAPSQVRYTPSIVICATKDCILLDCGEGAQIRLQEAGIDVLRVKYVIITHTHGDHIYGLMPLIDSFTMRATSQKIKEKKLHIYAPKDFCTTNSRYFMEIIECREIPTQITENFIETEEFIFKPLPMLHGSVEAFGVYIALKDGRKCKTDVFYSGDGVCSEECLRFLKSAKPCVIVHDASFLDYHDDAVKAREKFHATVADAAKLALEVNARVLILTHISNRYRNDALRDFLSRARRIFQGDIFIASDLSTMWLDKLLCG</sequence>
<organism evidence="2">
    <name type="scientific">Ignisphaera aggregans</name>
    <dbReference type="NCBI Taxonomy" id="334771"/>
    <lineage>
        <taxon>Archaea</taxon>
        <taxon>Thermoproteota</taxon>
        <taxon>Thermoprotei</taxon>
        <taxon>Desulfurococcales</taxon>
        <taxon>Desulfurococcaceae</taxon>
        <taxon>Ignisphaera</taxon>
    </lineage>
</organism>
<evidence type="ECO:0000313" key="2">
    <source>
        <dbReference type="EMBL" id="HGI87395.1"/>
    </source>
</evidence>
<proteinExistence type="predicted"/>
<dbReference type="Pfam" id="PF23023">
    <property type="entry name" value="Anti-Pycsar_Apyc1"/>
    <property type="match status" value="1"/>
</dbReference>
<dbReference type="PANTHER" id="PTHR46018:SF2">
    <property type="entry name" value="ZINC PHOSPHODIESTERASE ELAC PROTEIN 1"/>
    <property type="match status" value="1"/>
</dbReference>
<dbReference type="AlphaFoldDB" id="A0A7C4BC41"/>
<protein>
    <submittedName>
        <fullName evidence="2">MBL fold metallo-hydrolase</fullName>
    </submittedName>
</protein>
<accession>A0A7C4BC41</accession>
<gene>
    <name evidence="2" type="ORF">ENV14_03265</name>
</gene>
<dbReference type="Gene3D" id="3.60.15.10">
    <property type="entry name" value="Ribonuclease Z/Hydroxyacylglutathione hydrolase-like"/>
    <property type="match status" value="1"/>
</dbReference>
<feature type="domain" description="Metallo-beta-lactamase" evidence="1">
    <location>
        <begin position="18"/>
        <end position="227"/>
    </location>
</feature>
<evidence type="ECO:0000259" key="1">
    <source>
        <dbReference type="SMART" id="SM00849"/>
    </source>
</evidence>
<comment type="caution">
    <text evidence="2">The sequence shown here is derived from an EMBL/GenBank/DDBJ whole genome shotgun (WGS) entry which is preliminary data.</text>
</comment>
<dbReference type="GO" id="GO:0042781">
    <property type="term" value="F:3'-tRNA processing endoribonuclease activity"/>
    <property type="evidence" value="ECO:0007669"/>
    <property type="project" value="TreeGrafter"/>
</dbReference>
<reference evidence="2" key="1">
    <citation type="journal article" date="2020" name="mSystems">
        <title>Genome- and Community-Level Interaction Insights into Carbon Utilization and Element Cycling Functions of Hydrothermarchaeota in Hydrothermal Sediment.</title>
        <authorList>
            <person name="Zhou Z."/>
            <person name="Liu Y."/>
            <person name="Xu W."/>
            <person name="Pan J."/>
            <person name="Luo Z.H."/>
            <person name="Li M."/>
        </authorList>
    </citation>
    <scope>NUCLEOTIDE SEQUENCE [LARGE SCALE GENOMIC DNA]</scope>
    <source>
        <strain evidence="2">SpSt-732</strain>
    </source>
</reference>
<name>A0A7C4BC41_9CREN</name>
<dbReference type="InterPro" id="IPR036866">
    <property type="entry name" value="RibonucZ/Hydroxyglut_hydro"/>
</dbReference>